<comment type="caution">
    <text evidence="2">The sequence shown here is derived from an EMBL/GenBank/DDBJ whole genome shotgun (WGS) entry which is preliminary data.</text>
</comment>
<keyword evidence="1" id="KW-0732">Signal</keyword>
<name>A0A8T2QP47_CERRI</name>
<gene>
    <name evidence="2" type="ORF">KP509_33G044400</name>
</gene>
<proteinExistence type="predicted"/>
<evidence type="ECO:0000313" key="3">
    <source>
        <dbReference type="Proteomes" id="UP000825935"/>
    </source>
</evidence>
<evidence type="ECO:0008006" key="4">
    <source>
        <dbReference type="Google" id="ProtNLM"/>
    </source>
</evidence>
<evidence type="ECO:0000313" key="2">
    <source>
        <dbReference type="EMBL" id="KAH7285759.1"/>
    </source>
</evidence>
<feature type="signal peptide" evidence="1">
    <location>
        <begin position="1"/>
        <end position="21"/>
    </location>
</feature>
<dbReference type="EMBL" id="CM035438">
    <property type="protein sequence ID" value="KAH7285759.1"/>
    <property type="molecule type" value="Genomic_DNA"/>
</dbReference>
<organism evidence="2 3">
    <name type="scientific">Ceratopteris richardii</name>
    <name type="common">Triangle waterfern</name>
    <dbReference type="NCBI Taxonomy" id="49495"/>
    <lineage>
        <taxon>Eukaryota</taxon>
        <taxon>Viridiplantae</taxon>
        <taxon>Streptophyta</taxon>
        <taxon>Embryophyta</taxon>
        <taxon>Tracheophyta</taxon>
        <taxon>Polypodiopsida</taxon>
        <taxon>Polypodiidae</taxon>
        <taxon>Polypodiales</taxon>
        <taxon>Pteridineae</taxon>
        <taxon>Pteridaceae</taxon>
        <taxon>Parkerioideae</taxon>
        <taxon>Ceratopteris</taxon>
    </lineage>
</organism>
<reference evidence="2" key="1">
    <citation type="submission" date="2021-08" db="EMBL/GenBank/DDBJ databases">
        <title>WGS assembly of Ceratopteris richardii.</title>
        <authorList>
            <person name="Marchant D.B."/>
            <person name="Chen G."/>
            <person name="Jenkins J."/>
            <person name="Shu S."/>
            <person name="Leebens-Mack J."/>
            <person name="Grimwood J."/>
            <person name="Schmutz J."/>
            <person name="Soltis P."/>
            <person name="Soltis D."/>
            <person name="Chen Z.-H."/>
        </authorList>
    </citation>
    <scope>NUCLEOTIDE SEQUENCE</scope>
    <source>
        <strain evidence="2">Whitten #5841</strain>
        <tissue evidence="2">Leaf</tissue>
    </source>
</reference>
<dbReference type="AlphaFoldDB" id="A0A8T2QP47"/>
<keyword evidence="3" id="KW-1185">Reference proteome</keyword>
<accession>A0A8T2QP47</accession>
<dbReference type="Proteomes" id="UP000825935">
    <property type="component" value="Chromosome 33"/>
</dbReference>
<sequence length="118" mass="12851">MNYRRTQFCLAFFIHTSNSAASWLLEDGCSAHCFQLRNKLISNSSPAKGISSRSCGSPKGSRSSLHISASQGVHSLANCPETTQVDVAISKANAYGWCRMSFCHVSKHGPIQQMGRIT</sequence>
<protein>
    <recommendedName>
        <fullName evidence="4">Secreted protein</fullName>
    </recommendedName>
</protein>
<evidence type="ECO:0000256" key="1">
    <source>
        <dbReference type="SAM" id="SignalP"/>
    </source>
</evidence>
<feature type="chain" id="PRO_5035792356" description="Secreted protein" evidence="1">
    <location>
        <begin position="22"/>
        <end position="118"/>
    </location>
</feature>